<dbReference type="EC" id="2.3.2.31" evidence="3"/>
<dbReference type="InterPro" id="IPR054694">
    <property type="entry name" value="Parkin-like_IBR"/>
</dbReference>
<name>A0A9Q0S6H4_9DIPT</name>
<accession>A0A9Q0S6H4</accession>
<dbReference type="OrthoDB" id="69641at2759"/>
<evidence type="ECO:0000256" key="9">
    <source>
        <dbReference type="ARBA" id="ARBA00022833"/>
    </source>
</evidence>
<dbReference type="Gene3D" id="3.40.50.410">
    <property type="entry name" value="von Willebrand factor, type A domain"/>
    <property type="match status" value="1"/>
</dbReference>
<reference evidence="11" key="1">
    <citation type="submission" date="2022-07" db="EMBL/GenBank/DDBJ databases">
        <authorList>
            <person name="Trinca V."/>
            <person name="Uliana J.V.C."/>
            <person name="Torres T.T."/>
            <person name="Ward R.J."/>
            <person name="Monesi N."/>
        </authorList>
    </citation>
    <scope>NUCLEOTIDE SEQUENCE</scope>
    <source>
        <strain evidence="11">HSMRA1968</strain>
        <tissue evidence="11">Whole embryos</tissue>
    </source>
</reference>
<dbReference type="PANTHER" id="PTHR47763:SF1">
    <property type="entry name" value="DUF659 DOMAIN-CONTAINING PROTEIN"/>
    <property type="match status" value="1"/>
</dbReference>
<dbReference type="SUPFAM" id="SSF53300">
    <property type="entry name" value="vWA-like"/>
    <property type="match status" value="1"/>
</dbReference>
<keyword evidence="12" id="KW-1185">Reference proteome</keyword>
<dbReference type="PROSITE" id="PS51873">
    <property type="entry name" value="TRIAD"/>
    <property type="match status" value="1"/>
</dbReference>
<comment type="pathway">
    <text evidence="2">Protein modification; protein ubiquitination.</text>
</comment>
<dbReference type="Proteomes" id="UP001151699">
    <property type="component" value="Chromosome A"/>
</dbReference>
<keyword evidence="4" id="KW-0808">Transferase</keyword>
<evidence type="ECO:0000256" key="8">
    <source>
        <dbReference type="ARBA" id="ARBA00022786"/>
    </source>
</evidence>
<feature type="non-terminal residue" evidence="11">
    <location>
        <position position="932"/>
    </location>
</feature>
<organism evidence="11 12">
    <name type="scientific">Pseudolycoriella hygida</name>
    <dbReference type="NCBI Taxonomy" id="35572"/>
    <lineage>
        <taxon>Eukaryota</taxon>
        <taxon>Metazoa</taxon>
        <taxon>Ecdysozoa</taxon>
        <taxon>Arthropoda</taxon>
        <taxon>Hexapoda</taxon>
        <taxon>Insecta</taxon>
        <taxon>Pterygota</taxon>
        <taxon>Neoptera</taxon>
        <taxon>Endopterygota</taxon>
        <taxon>Diptera</taxon>
        <taxon>Nematocera</taxon>
        <taxon>Sciaroidea</taxon>
        <taxon>Sciaridae</taxon>
        <taxon>Pseudolycoriella</taxon>
    </lineage>
</organism>
<dbReference type="PANTHER" id="PTHR47763">
    <property type="entry name" value="ALPHA-PROTEIN KINASE VWKA"/>
    <property type="match status" value="1"/>
</dbReference>
<evidence type="ECO:0000256" key="1">
    <source>
        <dbReference type="ARBA" id="ARBA00001798"/>
    </source>
</evidence>
<gene>
    <name evidence="11" type="primary">MIMI_R811</name>
    <name evidence="11" type="ORF">Bhyg_02252</name>
</gene>
<dbReference type="GO" id="GO:0061630">
    <property type="term" value="F:ubiquitin protein ligase activity"/>
    <property type="evidence" value="ECO:0007669"/>
    <property type="project" value="UniProtKB-EC"/>
</dbReference>
<keyword evidence="8" id="KW-0833">Ubl conjugation pathway</keyword>
<keyword evidence="7" id="KW-0863">Zinc-finger</keyword>
<evidence type="ECO:0000313" key="12">
    <source>
        <dbReference type="Proteomes" id="UP001151699"/>
    </source>
</evidence>
<dbReference type="GO" id="GO:0032991">
    <property type="term" value="C:protein-containing complex"/>
    <property type="evidence" value="ECO:0007669"/>
    <property type="project" value="UniProtKB-ARBA"/>
</dbReference>
<keyword evidence="6" id="KW-0677">Repeat</keyword>
<dbReference type="Pfam" id="PF22605">
    <property type="entry name" value="IBR_2"/>
    <property type="match status" value="1"/>
</dbReference>
<keyword evidence="5" id="KW-0479">Metal-binding</keyword>
<dbReference type="GO" id="GO:0004674">
    <property type="term" value="F:protein serine/threonine kinase activity"/>
    <property type="evidence" value="ECO:0007669"/>
    <property type="project" value="TreeGrafter"/>
</dbReference>
<evidence type="ECO:0000313" key="11">
    <source>
        <dbReference type="EMBL" id="KAJ6647034.1"/>
    </source>
</evidence>
<dbReference type="SUPFAM" id="SSF57850">
    <property type="entry name" value="RING/U-box"/>
    <property type="match status" value="1"/>
</dbReference>
<evidence type="ECO:0000256" key="7">
    <source>
        <dbReference type="ARBA" id="ARBA00022771"/>
    </source>
</evidence>
<evidence type="ECO:0000256" key="2">
    <source>
        <dbReference type="ARBA" id="ARBA00004906"/>
    </source>
</evidence>
<dbReference type="Gene3D" id="1.20.120.1750">
    <property type="match status" value="1"/>
</dbReference>
<comment type="catalytic activity">
    <reaction evidence="1">
        <text>[E2 ubiquitin-conjugating enzyme]-S-ubiquitinyl-L-cysteine + [acceptor protein]-L-lysine = [E2 ubiquitin-conjugating enzyme]-L-cysteine + [acceptor protein]-N(6)-ubiquitinyl-L-lysine.</text>
        <dbReference type="EC" id="2.3.2.31"/>
    </reaction>
</comment>
<dbReference type="EMBL" id="WJQU01000001">
    <property type="protein sequence ID" value="KAJ6647034.1"/>
    <property type="molecule type" value="Genomic_DNA"/>
</dbReference>
<dbReference type="InterPro" id="IPR036465">
    <property type="entry name" value="vWFA_dom_sf"/>
</dbReference>
<dbReference type="GO" id="GO:0005737">
    <property type="term" value="C:cytoplasm"/>
    <property type="evidence" value="ECO:0007669"/>
    <property type="project" value="TreeGrafter"/>
</dbReference>
<dbReference type="InterPro" id="IPR052969">
    <property type="entry name" value="Thr-specific_kinase-like"/>
</dbReference>
<dbReference type="AlphaFoldDB" id="A0A9Q0S6H4"/>
<evidence type="ECO:0000256" key="5">
    <source>
        <dbReference type="ARBA" id="ARBA00022723"/>
    </source>
</evidence>
<evidence type="ECO:0000256" key="6">
    <source>
        <dbReference type="ARBA" id="ARBA00022737"/>
    </source>
</evidence>
<proteinExistence type="predicted"/>
<protein>
    <recommendedName>
        <fullName evidence="3">RBR-type E3 ubiquitin transferase</fullName>
        <ecNumber evidence="3">2.3.2.31</ecNumber>
    </recommendedName>
</protein>
<dbReference type="GO" id="GO:0008270">
    <property type="term" value="F:zinc ion binding"/>
    <property type="evidence" value="ECO:0007669"/>
    <property type="project" value="UniProtKB-KW"/>
</dbReference>
<evidence type="ECO:0000256" key="3">
    <source>
        <dbReference type="ARBA" id="ARBA00012251"/>
    </source>
</evidence>
<sequence>TMSSVKDYDLMFITDATGSMSIFLSELRSALPQIFDLVRLTKLIDRISVLAFRDYCDNELIEWSGWSSVLDTSNVIMFAEQLTATGGGDTPEAVKTGLWEASKKVEKPTICIMYVDAPPHHKYKGSDPGENYAKEIAALGPTNAQWCNICRLLRDREIQATNGQCVQIGTSSVVRATIGILLNLAGVEFEYDEKCANVTKLEFVNFEQTLVDDSDYDTKQRHTINPVNITTIEDIKDKIGNPVANFHSSEEYKELVFKVFHNLLRPERVLAFTYNTLFGKLWREICKERKDPRRDALVERLGHTVTLMDHQSRAILQSFIDDSYDNTSEIESIILPYGSVGPFYVIDHEEDLSRKALFEIGLSCAPQAVQSVLQLLTGLRITTQLPNQKCNLSYIPVNLPSNLKFKLLPHLMRPGTMFSLRLSAIMASIAKISGSILRDDATKFLNEIRGKWIDFELPECNSVDFARLMMKIKDEHLTEMEQKHLLAVIVLSSLKRSKENQIEVEISYTSYKTKRPDYKDECKTCRQWRSVTLLTDESCALCLESREKTSLEPRTIQNESWMCECKTCLVHYAVYDVDALKCKAKCHFCRKGEKAPFVSCKSCNNKFMYQRSLPMPNYICAVCENNCRVGQKRKLTLAKYIQQNGARFIGVDIDPTTFFDDKIRIFKMKVEEKLKAIESFENIAERDIENHSIPVGDLRKEVWNVKEIQQEVRSFLFKLKVSQCMICFEEFPLDKLGPICGLTKSGCSINACRKCLQTWYNQLAPGRICQPALLVCCYCKRVPTIKVVRQFNRQLCTLMNTMDVSAFDPSYIYAWCMNCFVIKQAVPRECGREQQEIIDFKCADCIVTFDQTIFKECPKCNVPTEKYGGCNHIACTNTLIDGNKCDAHWCWICGALSTESEIYTHLSSVHGGYFSPEDIQYFDEEMHEQEAY</sequence>
<evidence type="ECO:0000256" key="4">
    <source>
        <dbReference type="ARBA" id="ARBA00022679"/>
    </source>
</evidence>
<evidence type="ECO:0000259" key="10">
    <source>
        <dbReference type="PROSITE" id="PS51873"/>
    </source>
</evidence>
<keyword evidence="9" id="KW-0862">Zinc</keyword>
<feature type="domain" description="RING-type" evidence="10">
    <location>
        <begin position="720"/>
        <end position="916"/>
    </location>
</feature>
<dbReference type="InterPro" id="IPR044066">
    <property type="entry name" value="TRIAD_supradom"/>
</dbReference>
<comment type="caution">
    <text evidence="11">The sequence shown here is derived from an EMBL/GenBank/DDBJ whole genome shotgun (WGS) entry which is preliminary data.</text>
</comment>